<gene>
    <name evidence="2" type="ORF">FHS88_001383</name>
</gene>
<keyword evidence="1" id="KW-0472">Membrane</keyword>
<feature type="transmembrane region" description="Helical" evidence="1">
    <location>
        <begin position="55"/>
        <end position="72"/>
    </location>
</feature>
<dbReference type="AlphaFoldDB" id="A0A840XL51"/>
<proteinExistence type="predicted"/>
<evidence type="ECO:0000256" key="1">
    <source>
        <dbReference type="SAM" id="Phobius"/>
    </source>
</evidence>
<organism evidence="2 3">
    <name type="scientific">Neoroseomonas alkaliterrae</name>
    <dbReference type="NCBI Taxonomy" id="1452450"/>
    <lineage>
        <taxon>Bacteria</taxon>
        <taxon>Pseudomonadati</taxon>
        <taxon>Pseudomonadota</taxon>
        <taxon>Alphaproteobacteria</taxon>
        <taxon>Acetobacterales</taxon>
        <taxon>Acetobacteraceae</taxon>
        <taxon>Neoroseomonas</taxon>
    </lineage>
</organism>
<dbReference type="Proteomes" id="UP000562254">
    <property type="component" value="Unassembled WGS sequence"/>
</dbReference>
<sequence>MGFELAVPLLAMMGAVVLAGMVDEAAMPAFMTLGSLCMLVALLIWNGTIQMPPQQAIALGFVAAGFALFGHVRGAPRRV</sequence>
<protein>
    <submittedName>
        <fullName evidence="2">Uncharacterized protein</fullName>
    </submittedName>
</protein>
<evidence type="ECO:0000313" key="2">
    <source>
        <dbReference type="EMBL" id="MBB5689258.1"/>
    </source>
</evidence>
<keyword evidence="3" id="KW-1185">Reference proteome</keyword>
<comment type="caution">
    <text evidence="2">The sequence shown here is derived from an EMBL/GenBank/DDBJ whole genome shotgun (WGS) entry which is preliminary data.</text>
</comment>
<reference evidence="2 3" key="1">
    <citation type="submission" date="2020-08" db="EMBL/GenBank/DDBJ databases">
        <title>Genomic Encyclopedia of Type Strains, Phase IV (KMG-IV): sequencing the most valuable type-strain genomes for metagenomic binning, comparative biology and taxonomic classification.</title>
        <authorList>
            <person name="Goeker M."/>
        </authorList>
    </citation>
    <scope>NUCLEOTIDE SEQUENCE [LARGE SCALE GENOMIC DNA]</scope>
    <source>
        <strain evidence="2 3">DSM 25895</strain>
    </source>
</reference>
<feature type="transmembrane region" description="Helical" evidence="1">
    <location>
        <begin position="6"/>
        <end position="22"/>
    </location>
</feature>
<evidence type="ECO:0000313" key="3">
    <source>
        <dbReference type="Proteomes" id="UP000562254"/>
    </source>
</evidence>
<name>A0A840XL51_9PROT</name>
<dbReference type="RefSeq" id="WP_184482824.1">
    <property type="nucleotide sequence ID" value="NZ_JAAEDJ010000046.1"/>
</dbReference>
<keyword evidence="1" id="KW-1133">Transmembrane helix</keyword>
<feature type="transmembrane region" description="Helical" evidence="1">
    <location>
        <begin position="29"/>
        <end position="49"/>
    </location>
</feature>
<keyword evidence="1" id="KW-0812">Transmembrane</keyword>
<accession>A0A840XL51</accession>
<dbReference type="EMBL" id="JACIJE010000003">
    <property type="protein sequence ID" value="MBB5689258.1"/>
    <property type="molecule type" value="Genomic_DNA"/>
</dbReference>